<dbReference type="OrthoDB" id="384621at2"/>
<dbReference type="Proteomes" id="UP000032434">
    <property type="component" value="Chromosome 1"/>
</dbReference>
<dbReference type="STRING" id="35623.Aocu_13870"/>
<evidence type="ECO:0000313" key="2">
    <source>
        <dbReference type="EMBL" id="CDR31460.1"/>
    </source>
</evidence>
<accession>A0A061AC59</accession>
<dbReference type="PATRIC" id="fig|35623.3.peg.1387"/>
<name>A0A061AC59_9MOLU</name>
<keyword evidence="1" id="KW-0472">Membrane</keyword>
<dbReference type="EMBL" id="LK028559">
    <property type="protein sequence ID" value="CDR31460.1"/>
    <property type="molecule type" value="Genomic_DNA"/>
</dbReference>
<keyword evidence="3" id="KW-1185">Reference proteome</keyword>
<sequence length="154" mass="17039">MKLRDYLIIGGLLLVVSIAYVIFTFFGPEVSTVAHIYQGNQIVVTVDFEKKTYEVTPQIKDSNYPKTTEPIAGEGGDVAFILLGSYQIDGNFTEVIVEIDFDTSSIRIAKDDTPKQIGVNRNWYNGKGLPAISLPSEVFIVFEIEDDQGLDGVI</sequence>
<keyword evidence="1" id="KW-1133">Transmembrane helix</keyword>
<dbReference type="Gene3D" id="2.60.320.10">
    <property type="entry name" value="N-utilization substance G protein NusG, insert domain"/>
    <property type="match status" value="1"/>
</dbReference>
<dbReference type="HOGENOM" id="CLU_1700384_0_0_14"/>
<dbReference type="InterPro" id="IPR038690">
    <property type="entry name" value="NusG_2_sf"/>
</dbReference>
<dbReference type="InParanoid" id="A0A061AC59"/>
<reference evidence="3" key="1">
    <citation type="submission" date="2014-05" db="EMBL/GenBank/DDBJ databases">
        <authorList>
            <person name="Kube M."/>
        </authorList>
    </citation>
    <scope>NUCLEOTIDE SEQUENCE [LARGE SCALE GENOMIC DNA]</scope>
</reference>
<dbReference type="AlphaFoldDB" id="A0A061AC59"/>
<dbReference type="RefSeq" id="WP_079560778.1">
    <property type="nucleotide sequence ID" value="NZ_FUZK01000004.1"/>
</dbReference>
<feature type="transmembrane region" description="Helical" evidence="1">
    <location>
        <begin position="6"/>
        <end position="26"/>
    </location>
</feature>
<dbReference type="KEGG" id="aoc:Aocu_13870"/>
<protein>
    <submittedName>
        <fullName evidence="2">Uncharacterized protein</fullName>
    </submittedName>
</protein>
<evidence type="ECO:0000313" key="3">
    <source>
        <dbReference type="Proteomes" id="UP000032434"/>
    </source>
</evidence>
<gene>
    <name evidence="2" type="ORF">Aocu_13870</name>
</gene>
<proteinExistence type="predicted"/>
<keyword evidence="1" id="KW-0812">Transmembrane</keyword>
<evidence type="ECO:0000256" key="1">
    <source>
        <dbReference type="SAM" id="Phobius"/>
    </source>
</evidence>
<organism evidence="2 3">
    <name type="scientific">Acholeplasma oculi</name>
    <dbReference type="NCBI Taxonomy" id="35623"/>
    <lineage>
        <taxon>Bacteria</taxon>
        <taxon>Bacillati</taxon>
        <taxon>Mycoplasmatota</taxon>
        <taxon>Mollicutes</taxon>
        <taxon>Acholeplasmatales</taxon>
        <taxon>Acholeplasmataceae</taxon>
        <taxon>Acholeplasma</taxon>
    </lineage>
</organism>